<dbReference type="InterPro" id="IPR053163">
    <property type="entry name" value="HTH-type_regulator_Rgg"/>
</dbReference>
<dbReference type="InterPro" id="IPR010982">
    <property type="entry name" value="Lambda_DNA-bd_dom_sf"/>
</dbReference>
<feature type="domain" description="HTH cro/C1-type" evidence="1">
    <location>
        <begin position="7"/>
        <end position="60"/>
    </location>
</feature>
<dbReference type="OrthoDB" id="2988083at2"/>
<proteinExistence type="predicted"/>
<comment type="caution">
    <text evidence="2">The sequence shown here is derived from an EMBL/GenBank/DDBJ whole genome shotgun (WGS) entry which is preliminary data.</text>
</comment>
<dbReference type="Proteomes" id="UP000449209">
    <property type="component" value="Unassembled WGS sequence"/>
</dbReference>
<accession>A0A6N9I3T3</accession>
<dbReference type="GO" id="GO:0003677">
    <property type="term" value="F:DNA binding"/>
    <property type="evidence" value="ECO:0007669"/>
    <property type="project" value="InterPro"/>
</dbReference>
<dbReference type="PANTHER" id="PTHR37038">
    <property type="entry name" value="TRANSCRIPTIONAL REGULATOR-RELATED"/>
    <property type="match status" value="1"/>
</dbReference>
<dbReference type="PROSITE" id="PS50943">
    <property type="entry name" value="HTH_CROC1"/>
    <property type="match status" value="1"/>
</dbReference>
<evidence type="ECO:0000313" key="2">
    <source>
        <dbReference type="EMBL" id="MYV17076.1"/>
    </source>
</evidence>
<protein>
    <submittedName>
        <fullName evidence="2">Helix-turn-helix domain-containing protein</fullName>
    </submittedName>
</protein>
<reference evidence="2 3" key="1">
    <citation type="journal article" date="2019" name="Appl. Environ. Microbiol.">
        <title>Genetic determinants of hydroxycinnamic acid metabolism in heterofermentative lactobacilli.</title>
        <authorList>
            <person name="Gaur G."/>
            <person name="Oh J.H."/>
            <person name="Filannino P."/>
            <person name="Gobbetti M."/>
            <person name="van Pijkeren J.P."/>
            <person name="Ganzle M.G."/>
        </authorList>
    </citation>
    <scope>NUCLEOTIDE SEQUENCE [LARGE SCALE GENOMIC DNA]</scope>
    <source>
        <strain evidence="2 3">C5</strain>
    </source>
</reference>
<dbReference type="SMART" id="SM00530">
    <property type="entry name" value="HTH_XRE"/>
    <property type="match status" value="1"/>
</dbReference>
<organism evidence="2 3">
    <name type="scientific">Furfurilactobacillus milii</name>
    <dbReference type="NCBI Taxonomy" id="2888272"/>
    <lineage>
        <taxon>Bacteria</taxon>
        <taxon>Bacillati</taxon>
        <taxon>Bacillota</taxon>
        <taxon>Bacilli</taxon>
        <taxon>Lactobacillales</taxon>
        <taxon>Lactobacillaceae</taxon>
        <taxon>Furfurilactobacillus</taxon>
    </lineage>
</organism>
<dbReference type="RefSeq" id="WP_161003508.1">
    <property type="nucleotide sequence ID" value="NZ_WEZQ01000009.1"/>
</dbReference>
<dbReference type="EMBL" id="WEZQ01000009">
    <property type="protein sequence ID" value="MYV17076.1"/>
    <property type="molecule type" value="Genomic_DNA"/>
</dbReference>
<sequence length="284" mass="33246">MTVGEVLRQLRIDKNLTQREVATGIMSRSHLSELEHGDYYPAYDTMLRLLRRLNITLTEFQTEIGAVSDEPGRAYIQHTNHLSTEQKLPELERYLTEVFTDDVAKSDLRLRMKRLNMLGLVNFELHPQTVNLNDYQPIFDYLLGCQNWHEYEIRLLANSIFLAQYDVAKMLAHQFVTKGRRVHFHDFKIKVALFFHNLMEIALDHGDDRLSKQYANQSLFYGKAAHSLSFQIDAEIFLELIAIRAETDIGQNKQKIEHRISMFEELGYQDVADNRHQAVKKYLT</sequence>
<dbReference type="InterPro" id="IPR011990">
    <property type="entry name" value="TPR-like_helical_dom_sf"/>
</dbReference>
<dbReference type="Gene3D" id="1.25.40.10">
    <property type="entry name" value="Tetratricopeptide repeat domain"/>
    <property type="match status" value="1"/>
</dbReference>
<dbReference type="CDD" id="cd00093">
    <property type="entry name" value="HTH_XRE"/>
    <property type="match status" value="1"/>
</dbReference>
<dbReference type="Pfam" id="PF01381">
    <property type="entry name" value="HTH_3"/>
    <property type="match status" value="1"/>
</dbReference>
<dbReference type="InterPro" id="IPR010057">
    <property type="entry name" value="Transcription_activator_Rgg_C"/>
</dbReference>
<name>A0A6N9I3T3_9LACO</name>
<dbReference type="SUPFAM" id="SSF47413">
    <property type="entry name" value="lambda repressor-like DNA-binding domains"/>
    <property type="match status" value="1"/>
</dbReference>
<dbReference type="Pfam" id="PF21259">
    <property type="entry name" value="Rgg_C"/>
    <property type="match status" value="1"/>
</dbReference>
<evidence type="ECO:0000313" key="3">
    <source>
        <dbReference type="Proteomes" id="UP000449209"/>
    </source>
</evidence>
<dbReference type="InterPro" id="IPR001387">
    <property type="entry name" value="Cro/C1-type_HTH"/>
</dbReference>
<evidence type="ECO:0000259" key="1">
    <source>
        <dbReference type="PROSITE" id="PS50943"/>
    </source>
</evidence>
<dbReference type="AlphaFoldDB" id="A0A6N9I3T3"/>
<gene>
    <name evidence="2" type="ORF">GB993_06120</name>
</gene>